<organism evidence="2 3">
    <name type="scientific">Parendozoicomonas haliclonae</name>
    <dbReference type="NCBI Taxonomy" id="1960125"/>
    <lineage>
        <taxon>Bacteria</taxon>
        <taxon>Pseudomonadati</taxon>
        <taxon>Pseudomonadota</taxon>
        <taxon>Gammaproteobacteria</taxon>
        <taxon>Oceanospirillales</taxon>
        <taxon>Endozoicomonadaceae</taxon>
        <taxon>Parendozoicomonas</taxon>
    </lineage>
</organism>
<evidence type="ECO:0000313" key="3">
    <source>
        <dbReference type="Proteomes" id="UP000196573"/>
    </source>
</evidence>
<feature type="compositionally biased region" description="Polar residues" evidence="1">
    <location>
        <begin position="11"/>
        <end position="23"/>
    </location>
</feature>
<accession>A0A1X7AL96</accession>
<dbReference type="Proteomes" id="UP000196573">
    <property type="component" value="Unassembled WGS sequence"/>
</dbReference>
<dbReference type="AlphaFoldDB" id="A0A1X7AL96"/>
<proteinExistence type="predicted"/>
<feature type="compositionally biased region" description="Basic and acidic residues" evidence="1">
    <location>
        <begin position="141"/>
        <end position="175"/>
    </location>
</feature>
<feature type="region of interest" description="Disordered" evidence="1">
    <location>
        <begin position="141"/>
        <end position="196"/>
    </location>
</feature>
<dbReference type="RefSeq" id="WP_087110554.1">
    <property type="nucleotide sequence ID" value="NZ_CBCSCN010000003.1"/>
</dbReference>
<reference evidence="2 3" key="1">
    <citation type="submission" date="2017-03" db="EMBL/GenBank/DDBJ databases">
        <authorList>
            <person name="Afonso C.L."/>
            <person name="Miller P.J."/>
            <person name="Scott M.A."/>
            <person name="Spackman E."/>
            <person name="Goraichik I."/>
            <person name="Dimitrov K.M."/>
            <person name="Suarez D.L."/>
            <person name="Swayne D.E."/>
        </authorList>
    </citation>
    <scope>NUCLEOTIDE SEQUENCE [LARGE SCALE GENOMIC DNA]</scope>
    <source>
        <strain evidence="2">SB41UT1</strain>
    </source>
</reference>
<evidence type="ECO:0000256" key="1">
    <source>
        <dbReference type="SAM" id="MobiDB-lite"/>
    </source>
</evidence>
<feature type="compositionally biased region" description="Polar residues" evidence="1">
    <location>
        <begin position="187"/>
        <end position="196"/>
    </location>
</feature>
<dbReference type="EMBL" id="FWPT01000005">
    <property type="protein sequence ID" value="SMA47975.1"/>
    <property type="molecule type" value="Genomic_DNA"/>
</dbReference>
<feature type="region of interest" description="Disordered" evidence="1">
    <location>
        <begin position="1"/>
        <end position="31"/>
    </location>
</feature>
<sequence>MGVGRIDGSDRTASNDILDNSIQPPEPSVGHHGTRMVYQVIPQQLFKKLTKAEKDIIRQAERIARREERRAMREAKKSALENETVTAVESGQDRGTVDFSDPYAVVLELAKMADGMENSQNPKVVLMLTETINQMLKQIHEQEERRAENRREEQEQEEQDRKTYEQRRQQDDHIRQQQLQRIEQENSQRQNRLNNT</sequence>
<name>A0A1X7AL96_9GAMM</name>
<protein>
    <submittedName>
        <fullName evidence="2">Uncharacterized protein</fullName>
    </submittedName>
</protein>
<evidence type="ECO:0000313" key="2">
    <source>
        <dbReference type="EMBL" id="SMA47975.1"/>
    </source>
</evidence>
<gene>
    <name evidence="2" type="ORF">EHSB41UT_02621</name>
</gene>
<keyword evidence="3" id="KW-1185">Reference proteome</keyword>